<dbReference type="Proteomes" id="UP000714618">
    <property type="component" value="Unassembled WGS sequence"/>
</dbReference>
<sequence length="80" mass="8886">MTSKAERFAALLGTSSNTPSSANGAAHKNDFCETAPMGMQFVPINAVSKFPYKYMKKSQSEPVSIQFFAGGKFWERDWDL</sequence>
<dbReference type="EMBL" id="CAIJEO010000003">
    <property type="protein sequence ID" value="CAD0088248.1"/>
    <property type="molecule type" value="Genomic_DNA"/>
</dbReference>
<evidence type="ECO:0000313" key="1">
    <source>
        <dbReference type="EMBL" id="CAD0088248.1"/>
    </source>
</evidence>
<evidence type="ECO:0000313" key="2">
    <source>
        <dbReference type="Proteomes" id="UP000714618"/>
    </source>
</evidence>
<accession>A0A9N8JMH7</accession>
<dbReference type="OrthoDB" id="5953249at2759"/>
<dbReference type="AlphaFoldDB" id="A0A9N8JMH7"/>
<gene>
    <name evidence="1" type="ORF">AWRI4233_LOCUS1531</name>
</gene>
<proteinExistence type="predicted"/>
<keyword evidence="2" id="KW-1185">Reference proteome</keyword>
<protein>
    <submittedName>
        <fullName evidence="1">Uncharacterized protein</fullName>
    </submittedName>
</protein>
<name>A0A9N8JMH7_9PEZI</name>
<comment type="caution">
    <text evidence="1">The sequence shown here is derived from an EMBL/GenBank/DDBJ whole genome shotgun (WGS) entry which is preliminary data.</text>
</comment>
<organism evidence="1 2">
    <name type="scientific">Aureobasidium mustum</name>
    <dbReference type="NCBI Taxonomy" id="2773714"/>
    <lineage>
        <taxon>Eukaryota</taxon>
        <taxon>Fungi</taxon>
        <taxon>Dikarya</taxon>
        <taxon>Ascomycota</taxon>
        <taxon>Pezizomycotina</taxon>
        <taxon>Dothideomycetes</taxon>
        <taxon>Dothideomycetidae</taxon>
        <taxon>Dothideales</taxon>
        <taxon>Saccotheciaceae</taxon>
        <taxon>Aureobasidium</taxon>
    </lineage>
</organism>
<reference evidence="1" key="1">
    <citation type="submission" date="2020-06" db="EMBL/GenBank/DDBJ databases">
        <authorList>
            <person name="Onetto C."/>
        </authorList>
    </citation>
    <scope>NUCLEOTIDE SEQUENCE</scope>
</reference>